<proteinExistence type="predicted"/>
<comment type="caution">
    <text evidence="2">The sequence shown here is derived from an EMBL/GenBank/DDBJ whole genome shotgun (WGS) entry which is preliminary data.</text>
</comment>
<feature type="chain" id="PRO_5045947052" description="Receptor ligand binding region domain-containing protein" evidence="1">
    <location>
        <begin position="22"/>
        <end position="450"/>
    </location>
</feature>
<organism evidence="2 3">
    <name type="scientific">Dryococelus australis</name>
    <dbReference type="NCBI Taxonomy" id="614101"/>
    <lineage>
        <taxon>Eukaryota</taxon>
        <taxon>Metazoa</taxon>
        <taxon>Ecdysozoa</taxon>
        <taxon>Arthropoda</taxon>
        <taxon>Hexapoda</taxon>
        <taxon>Insecta</taxon>
        <taxon>Pterygota</taxon>
        <taxon>Neoptera</taxon>
        <taxon>Polyneoptera</taxon>
        <taxon>Phasmatodea</taxon>
        <taxon>Verophasmatodea</taxon>
        <taxon>Anareolatae</taxon>
        <taxon>Phasmatidae</taxon>
        <taxon>Eurycanthinae</taxon>
        <taxon>Dryococelus</taxon>
    </lineage>
</organism>
<evidence type="ECO:0000313" key="3">
    <source>
        <dbReference type="Proteomes" id="UP001159363"/>
    </source>
</evidence>
<gene>
    <name evidence="2" type="ORF">PR048_014777</name>
</gene>
<feature type="signal peptide" evidence="1">
    <location>
        <begin position="1"/>
        <end position="21"/>
    </location>
</feature>
<evidence type="ECO:0008006" key="4">
    <source>
        <dbReference type="Google" id="ProtNLM"/>
    </source>
</evidence>
<reference evidence="2 3" key="1">
    <citation type="submission" date="2023-02" db="EMBL/GenBank/DDBJ databases">
        <title>LHISI_Scaffold_Assembly.</title>
        <authorList>
            <person name="Stuart O.P."/>
            <person name="Cleave R."/>
            <person name="Magrath M.J.L."/>
            <person name="Mikheyev A.S."/>
        </authorList>
    </citation>
    <scope>NUCLEOTIDE SEQUENCE [LARGE SCALE GENOMIC DNA]</scope>
    <source>
        <strain evidence="2">Daus_M_001</strain>
        <tissue evidence="2">Leg muscle</tissue>
    </source>
</reference>
<dbReference type="Proteomes" id="UP001159363">
    <property type="component" value="Chromosome 4"/>
</dbReference>
<sequence>MLVKMRILILVLHKLISTTVALQITNLYNTPGKYRENVEKRLLQILELNEKYLSYNTQRPSPEADSLMRTLQSANGSTLYVRNNNCSSTVSDSATCAVLDHVNPGSTGYIIISDDIADDFFMETVDQLSRSTFWDCQSRVLLVLTSVVRESISGIEDIVRRYWTLHEILNCVAVFATDSAQSHPGDMSHVQALSFNPFRFGGYFMRYRGRNVSSSFSFDKDSNVNGYLLKAVMAYFPPFLFEMKKDDGSKTYEGISNDVMIILKDYINARLFNNDEVHAVNTSRWPHPRTFYEKPDVHLFFMLTAIMEQARLSTCPFIIVNIAFLVPKAQCMPLWMNARCRVGAHSTLFVVILMGYIEECLLEKWLICDFHIRPQETMETFFSLARLPPRRTGLNPQPGHSRAYACGNSAGRCRWLACFLRNPPFPLPLHSGAASYSPQSLSSALKTSLL</sequence>
<protein>
    <recommendedName>
        <fullName evidence="4">Receptor ligand binding region domain-containing protein</fullName>
    </recommendedName>
</protein>
<keyword evidence="1" id="KW-0732">Signal</keyword>
<accession>A0ABQ9HFW9</accession>
<evidence type="ECO:0000313" key="2">
    <source>
        <dbReference type="EMBL" id="KAJ8882938.1"/>
    </source>
</evidence>
<dbReference type="EMBL" id="JARBHB010000005">
    <property type="protein sequence ID" value="KAJ8882938.1"/>
    <property type="molecule type" value="Genomic_DNA"/>
</dbReference>
<name>A0ABQ9HFW9_9NEOP</name>
<evidence type="ECO:0000256" key="1">
    <source>
        <dbReference type="SAM" id="SignalP"/>
    </source>
</evidence>
<keyword evidence="3" id="KW-1185">Reference proteome</keyword>